<evidence type="ECO:0000313" key="3">
    <source>
        <dbReference type="Proteomes" id="UP000186917"/>
    </source>
</evidence>
<dbReference type="PANTHER" id="PTHR34611">
    <property type="match status" value="1"/>
</dbReference>
<dbReference type="Pfam" id="PF04754">
    <property type="entry name" value="Transposase_31"/>
    <property type="match status" value="1"/>
</dbReference>
<keyword evidence="3" id="KW-1185">Reference proteome</keyword>
<dbReference type="GO" id="GO:0006310">
    <property type="term" value="P:DNA recombination"/>
    <property type="evidence" value="ECO:0007669"/>
    <property type="project" value="TreeGrafter"/>
</dbReference>
<sequence>MANEFDKIFRETFKCPKHNLLKQLLPTEAESIRAMPTKVQQTIVEREADTVFEIQPVSGETYLLHIEWQSTNDKQMAFRMAKYNMLLTETYGIQVMGIMIYVGEKPMTIVNTYASFGHQYCCPFIDIRDFSPETFLSSNDSDEVLLAILAGREDGVAVVKRIFAKLRILTAGDITLFKEKVRRLELIAQLRGIDLQKQIIKEEGNMPITFDITKDLKYKLGVESGEKKGIEKNNLENARKMLAKGIDISIVHEITEIPTAELKKLKTLVYR</sequence>
<dbReference type="RefSeq" id="WP_076380979.1">
    <property type="nucleotide sequence ID" value="NZ_AP017422.1"/>
</dbReference>
<dbReference type="InterPro" id="IPR051699">
    <property type="entry name" value="Rpn/YhgA-like_nuclease"/>
</dbReference>
<name>A0A173MGR9_9BACT</name>
<dbReference type="AlphaFoldDB" id="A0A173MGR9"/>
<dbReference type="InterPro" id="IPR006842">
    <property type="entry name" value="Transposase_31"/>
</dbReference>
<evidence type="ECO:0000259" key="1">
    <source>
        <dbReference type="Pfam" id="PF04754"/>
    </source>
</evidence>
<dbReference type="GO" id="GO:1990238">
    <property type="term" value="F:double-stranded DNA endonuclease activity"/>
    <property type="evidence" value="ECO:0007669"/>
    <property type="project" value="TreeGrafter"/>
</dbReference>
<reference evidence="3" key="1">
    <citation type="submission" date="2017-01" db="EMBL/GenBank/DDBJ databases">
        <authorList>
            <person name="Varghese N."/>
            <person name="Submissions S."/>
        </authorList>
    </citation>
    <scope>NUCLEOTIDE SEQUENCE [LARGE SCALE GENOMIC DNA]</scope>
    <source>
        <strain evidence="3">DSM 21054</strain>
    </source>
</reference>
<feature type="domain" description="Transposase (putative) YhgA-like" evidence="1">
    <location>
        <begin position="5"/>
        <end position="89"/>
    </location>
</feature>
<dbReference type="OrthoDB" id="640433at2"/>
<organism evidence="2 3">
    <name type="scientific">Filimonas lacunae</name>
    <dbReference type="NCBI Taxonomy" id="477680"/>
    <lineage>
        <taxon>Bacteria</taxon>
        <taxon>Pseudomonadati</taxon>
        <taxon>Bacteroidota</taxon>
        <taxon>Chitinophagia</taxon>
        <taxon>Chitinophagales</taxon>
        <taxon>Chitinophagaceae</taxon>
        <taxon>Filimonas</taxon>
    </lineage>
</organism>
<dbReference type="Proteomes" id="UP000186917">
    <property type="component" value="Unassembled WGS sequence"/>
</dbReference>
<protein>
    <recommendedName>
        <fullName evidence="1">Transposase (putative) YhgA-like domain-containing protein</fullName>
    </recommendedName>
</protein>
<dbReference type="KEGG" id="fln:FLA_2686"/>
<gene>
    <name evidence="2" type="ORF">SAMN05421788_107327</name>
</gene>
<dbReference type="PANTHER" id="PTHR34611:SF2">
    <property type="entry name" value="INACTIVE RECOMBINATION-PROMOTING NUCLEASE-LIKE PROTEIN RPNE-RELATED"/>
    <property type="match status" value="1"/>
</dbReference>
<evidence type="ECO:0000313" key="2">
    <source>
        <dbReference type="EMBL" id="SIT27829.1"/>
    </source>
</evidence>
<accession>A0A173MGR9</accession>
<dbReference type="STRING" id="477680.SAMN05421788_107327"/>
<proteinExistence type="predicted"/>
<dbReference type="EMBL" id="FTOR01000007">
    <property type="protein sequence ID" value="SIT27829.1"/>
    <property type="molecule type" value="Genomic_DNA"/>
</dbReference>